<dbReference type="AlphaFoldDB" id="A0A835IQT9"/>
<dbReference type="EMBL" id="JADFTS010000002">
    <property type="protein sequence ID" value="KAF9622056.1"/>
    <property type="molecule type" value="Genomic_DNA"/>
</dbReference>
<proteinExistence type="predicted"/>
<protein>
    <submittedName>
        <fullName evidence="1">Uncharacterized protein</fullName>
    </submittedName>
</protein>
<dbReference type="Proteomes" id="UP000631114">
    <property type="component" value="Unassembled WGS sequence"/>
</dbReference>
<evidence type="ECO:0000313" key="2">
    <source>
        <dbReference type="Proteomes" id="UP000631114"/>
    </source>
</evidence>
<reference evidence="1 2" key="1">
    <citation type="submission" date="2020-10" db="EMBL/GenBank/DDBJ databases">
        <title>The Coptis chinensis genome and diversification of protoberbering-type alkaloids.</title>
        <authorList>
            <person name="Wang B."/>
            <person name="Shu S."/>
            <person name="Song C."/>
            <person name="Liu Y."/>
        </authorList>
    </citation>
    <scope>NUCLEOTIDE SEQUENCE [LARGE SCALE GENOMIC DNA]</scope>
    <source>
        <strain evidence="1">HL-2020</strain>
        <tissue evidence="1">Leaf</tissue>
    </source>
</reference>
<organism evidence="1 2">
    <name type="scientific">Coptis chinensis</name>
    <dbReference type="NCBI Taxonomy" id="261450"/>
    <lineage>
        <taxon>Eukaryota</taxon>
        <taxon>Viridiplantae</taxon>
        <taxon>Streptophyta</taxon>
        <taxon>Embryophyta</taxon>
        <taxon>Tracheophyta</taxon>
        <taxon>Spermatophyta</taxon>
        <taxon>Magnoliopsida</taxon>
        <taxon>Ranunculales</taxon>
        <taxon>Ranunculaceae</taxon>
        <taxon>Coptidoideae</taxon>
        <taxon>Coptis</taxon>
    </lineage>
</organism>
<keyword evidence="2" id="KW-1185">Reference proteome</keyword>
<name>A0A835IQT9_9MAGN</name>
<accession>A0A835IQT9</accession>
<comment type="caution">
    <text evidence="1">The sequence shown here is derived from an EMBL/GenBank/DDBJ whole genome shotgun (WGS) entry which is preliminary data.</text>
</comment>
<evidence type="ECO:0000313" key="1">
    <source>
        <dbReference type="EMBL" id="KAF9622056.1"/>
    </source>
</evidence>
<sequence length="76" mass="8706">MNENCSSVCTIVWIGGHWFLDKPYRSFRDSKGILYIHGVILELTKPKGGLQSGFAFFRLIFSTGKFVDLEKKMKSM</sequence>
<gene>
    <name evidence="1" type="ORF">IFM89_029340</name>
</gene>